<evidence type="ECO:0000256" key="3">
    <source>
        <dbReference type="ARBA" id="ARBA00022692"/>
    </source>
</evidence>
<comment type="subcellular location">
    <subcellularLocation>
        <location evidence="1">Endomembrane system</location>
    </subcellularLocation>
</comment>
<protein>
    <submittedName>
        <fullName evidence="7">DUF445 family protein</fullName>
    </submittedName>
</protein>
<proteinExistence type="inferred from homology"/>
<feature type="transmembrane region" description="Helical" evidence="6">
    <location>
        <begin position="177"/>
        <end position="200"/>
    </location>
</feature>
<sequence length="202" mass="23394">MSPWLLLLPLISAFIGWFTNWIAIKMLFHPREPRNFLGITFQGIFPKRQQQFAEKLGKLVSQELLSFSDISNKLTSPENLDRLSPYIEEHIDHFLRVKLKETMPMISMFIGDKTIAQLKAVFLEELRLLFPVIMEKYMGTLKDQLDLEKIVVEKVRAFSSDKLEQILYQIMAREFRFVEIIGAILGFLIGLVQIAITFLAGS</sequence>
<evidence type="ECO:0000313" key="7">
    <source>
        <dbReference type="EMBL" id="MCF1714884.1"/>
    </source>
</evidence>
<comment type="similarity">
    <text evidence="2">Belongs to the UPF0754 family.</text>
</comment>
<evidence type="ECO:0000256" key="2">
    <source>
        <dbReference type="ARBA" id="ARBA00008053"/>
    </source>
</evidence>
<dbReference type="Proteomes" id="UP001200145">
    <property type="component" value="Unassembled WGS sequence"/>
</dbReference>
<reference evidence="7 8" key="1">
    <citation type="submission" date="2022-01" db="EMBL/GenBank/DDBJ databases">
        <title>Flavihumibacter sp. nov., isolated from sediment of a river.</title>
        <authorList>
            <person name="Liu H."/>
        </authorList>
    </citation>
    <scope>NUCLEOTIDE SEQUENCE [LARGE SCALE GENOMIC DNA]</scope>
    <source>
        <strain evidence="7 8">RY-1</strain>
    </source>
</reference>
<name>A0ABS9BGS2_9BACT</name>
<evidence type="ECO:0000313" key="8">
    <source>
        <dbReference type="Proteomes" id="UP001200145"/>
    </source>
</evidence>
<evidence type="ECO:0000256" key="4">
    <source>
        <dbReference type="ARBA" id="ARBA00022989"/>
    </source>
</evidence>
<keyword evidence="3 6" id="KW-0812">Transmembrane</keyword>
<comment type="caution">
    <text evidence="7">The sequence shown here is derived from an EMBL/GenBank/DDBJ whole genome shotgun (WGS) entry which is preliminary data.</text>
</comment>
<dbReference type="PANTHER" id="PTHR35791">
    <property type="entry name" value="UPF0754 MEMBRANE PROTEIN YHEB"/>
    <property type="match status" value="1"/>
</dbReference>
<gene>
    <name evidence="7" type="ORF">L0U88_09625</name>
</gene>
<evidence type="ECO:0000256" key="5">
    <source>
        <dbReference type="ARBA" id="ARBA00023136"/>
    </source>
</evidence>
<dbReference type="Pfam" id="PF04286">
    <property type="entry name" value="DUF445"/>
    <property type="match status" value="2"/>
</dbReference>
<evidence type="ECO:0000256" key="1">
    <source>
        <dbReference type="ARBA" id="ARBA00004308"/>
    </source>
</evidence>
<dbReference type="EMBL" id="JAKEVY010000002">
    <property type="protein sequence ID" value="MCF1714884.1"/>
    <property type="molecule type" value="Genomic_DNA"/>
</dbReference>
<keyword evidence="4 6" id="KW-1133">Transmembrane helix</keyword>
<organism evidence="7 8">
    <name type="scientific">Flavihumibacter fluminis</name>
    <dbReference type="NCBI Taxonomy" id="2909236"/>
    <lineage>
        <taxon>Bacteria</taxon>
        <taxon>Pseudomonadati</taxon>
        <taxon>Bacteroidota</taxon>
        <taxon>Chitinophagia</taxon>
        <taxon>Chitinophagales</taxon>
        <taxon>Chitinophagaceae</taxon>
        <taxon>Flavihumibacter</taxon>
    </lineage>
</organism>
<dbReference type="RefSeq" id="WP_234865836.1">
    <property type="nucleotide sequence ID" value="NZ_JAKEVY010000002.1"/>
</dbReference>
<feature type="transmembrane region" description="Helical" evidence="6">
    <location>
        <begin position="6"/>
        <end position="24"/>
    </location>
</feature>
<evidence type="ECO:0000256" key="6">
    <source>
        <dbReference type="SAM" id="Phobius"/>
    </source>
</evidence>
<keyword evidence="8" id="KW-1185">Reference proteome</keyword>
<dbReference type="PANTHER" id="PTHR35791:SF1">
    <property type="entry name" value="UPF0754 MEMBRANE PROTEIN YHEB"/>
    <property type="match status" value="1"/>
</dbReference>
<accession>A0ABS9BGS2</accession>
<dbReference type="InterPro" id="IPR007383">
    <property type="entry name" value="DUF445"/>
</dbReference>
<keyword evidence="5 6" id="KW-0472">Membrane</keyword>